<dbReference type="Proteomes" id="UP001207468">
    <property type="component" value="Unassembled WGS sequence"/>
</dbReference>
<name>A0ACC0UIU6_9AGAM</name>
<evidence type="ECO:0000313" key="1">
    <source>
        <dbReference type="EMBL" id="KAI9511476.1"/>
    </source>
</evidence>
<evidence type="ECO:0000313" key="2">
    <source>
        <dbReference type="Proteomes" id="UP001207468"/>
    </source>
</evidence>
<comment type="caution">
    <text evidence="1">The sequence shown here is derived from an EMBL/GenBank/DDBJ whole genome shotgun (WGS) entry which is preliminary data.</text>
</comment>
<accession>A0ACC0UIU6</accession>
<protein>
    <submittedName>
        <fullName evidence="1">Uncharacterized protein</fullName>
    </submittedName>
</protein>
<keyword evidence="2" id="KW-1185">Reference proteome</keyword>
<proteinExistence type="predicted"/>
<organism evidence="1 2">
    <name type="scientific">Russula earlei</name>
    <dbReference type="NCBI Taxonomy" id="71964"/>
    <lineage>
        <taxon>Eukaryota</taxon>
        <taxon>Fungi</taxon>
        <taxon>Dikarya</taxon>
        <taxon>Basidiomycota</taxon>
        <taxon>Agaricomycotina</taxon>
        <taxon>Agaricomycetes</taxon>
        <taxon>Russulales</taxon>
        <taxon>Russulaceae</taxon>
        <taxon>Russula</taxon>
    </lineage>
</organism>
<gene>
    <name evidence="1" type="ORF">F5148DRAFT_325927</name>
</gene>
<sequence>MSPPQTPSALTVPATRHKGYFIHDADVTIRVESFMFRVHRFFLERESAYFRLRLDRNAHPDQDPPGSSEKNPLVLEEATGDAFACFLWVFYNPRYSVYNATPEQWQKILDLAKLWGFTQVEQLCIRELEKMDLSPVDRIHIYQKFELDDSLLIDSFESLTTRDEPIGVEEGMKLGLKTSLRIACAREMSRGPDTGGGLRSPSAVQVNGPDLRSLISNIFDLQRIHTDGTTSVGPFTAPVNRSDRVDRASALPATVPTTPSKPEALSQAPSTSEANPPNNTGANPKTPALDSVKGNQRSRKQSNRA</sequence>
<dbReference type="EMBL" id="JAGFNK010000021">
    <property type="protein sequence ID" value="KAI9511476.1"/>
    <property type="molecule type" value="Genomic_DNA"/>
</dbReference>
<reference evidence="1" key="1">
    <citation type="submission" date="2021-03" db="EMBL/GenBank/DDBJ databases">
        <title>Evolutionary priming and transition to the ectomycorrhizal habit in an iconic lineage of mushroom-forming fungi: is preadaptation a requirement?</title>
        <authorList>
            <consortium name="DOE Joint Genome Institute"/>
            <person name="Looney B.P."/>
            <person name="Miyauchi S."/>
            <person name="Morin E."/>
            <person name="Drula E."/>
            <person name="Courty P.E."/>
            <person name="Chicoki N."/>
            <person name="Fauchery L."/>
            <person name="Kohler A."/>
            <person name="Kuo A."/>
            <person name="LaButti K."/>
            <person name="Pangilinan J."/>
            <person name="Lipzen A."/>
            <person name="Riley R."/>
            <person name="Andreopoulos W."/>
            <person name="He G."/>
            <person name="Johnson J."/>
            <person name="Barry K.W."/>
            <person name="Grigoriev I.V."/>
            <person name="Nagy L."/>
            <person name="Hibbett D."/>
            <person name="Henrissat B."/>
            <person name="Matheny P.B."/>
            <person name="Labbe J."/>
            <person name="Martin A.F."/>
        </authorList>
    </citation>
    <scope>NUCLEOTIDE SEQUENCE</scope>
    <source>
        <strain evidence="1">BPL698</strain>
    </source>
</reference>